<protein>
    <submittedName>
        <fullName evidence="7">Glyoxylate reductase</fullName>
    </submittedName>
</protein>
<dbReference type="AlphaFoldDB" id="N1WBI8"/>
<dbReference type="Pfam" id="PF02826">
    <property type="entry name" value="2-Hacid_dh_C"/>
    <property type="match status" value="1"/>
</dbReference>
<dbReference type="GO" id="GO:0016616">
    <property type="term" value="F:oxidoreductase activity, acting on the CH-OH group of donors, NAD or NADP as acceptor"/>
    <property type="evidence" value="ECO:0007669"/>
    <property type="project" value="InterPro"/>
</dbReference>
<name>N1WBI8_9LEPT</name>
<dbReference type="GO" id="GO:0051287">
    <property type="term" value="F:NAD binding"/>
    <property type="evidence" value="ECO:0007669"/>
    <property type="project" value="InterPro"/>
</dbReference>
<dbReference type="InterPro" id="IPR050857">
    <property type="entry name" value="D-2-hydroxyacid_DH"/>
</dbReference>
<dbReference type="InterPro" id="IPR036291">
    <property type="entry name" value="NAD(P)-bd_dom_sf"/>
</dbReference>
<reference evidence="7" key="1">
    <citation type="submission" date="2013-03" db="EMBL/GenBank/DDBJ databases">
        <authorList>
            <person name="Harkins D.M."/>
            <person name="Durkin A.S."/>
            <person name="Brinkac L.M."/>
            <person name="Haft D.H."/>
            <person name="Selengut J.D."/>
            <person name="Sanka R."/>
            <person name="DePew J."/>
            <person name="Purushe J."/>
            <person name="Hartskeerl R.A."/>
            <person name="Ahmed A."/>
            <person name="van der Linden H."/>
            <person name="Goris M.G.A."/>
            <person name="Vinetz J.M."/>
            <person name="Sutton G.G."/>
            <person name="Nierman W.C."/>
            <person name="Fouts D.E."/>
        </authorList>
    </citation>
    <scope>NUCLEOTIDE SEQUENCE [LARGE SCALE GENOMIC DNA]</scope>
    <source>
        <strain evidence="7">ICFT</strain>
    </source>
</reference>
<evidence type="ECO:0000259" key="5">
    <source>
        <dbReference type="Pfam" id="PF00389"/>
    </source>
</evidence>
<dbReference type="Proteomes" id="UP000012313">
    <property type="component" value="Unassembled WGS sequence"/>
</dbReference>
<dbReference type="SUPFAM" id="SSF52283">
    <property type="entry name" value="Formate/glycerate dehydrogenase catalytic domain-like"/>
    <property type="match status" value="1"/>
</dbReference>
<dbReference type="PROSITE" id="PS00671">
    <property type="entry name" value="D_2_HYDROXYACID_DH_3"/>
    <property type="match status" value="1"/>
</dbReference>
<evidence type="ECO:0000259" key="6">
    <source>
        <dbReference type="Pfam" id="PF02826"/>
    </source>
</evidence>
<dbReference type="InterPro" id="IPR006140">
    <property type="entry name" value="D-isomer_DH_NAD-bd"/>
</dbReference>
<dbReference type="STRING" id="1218598.LEP1GSC060_1534"/>
<comment type="caution">
    <text evidence="7">The sequence shown here is derived from an EMBL/GenBank/DDBJ whole genome shotgun (WGS) entry which is preliminary data.</text>
</comment>
<dbReference type="RefSeq" id="WP_003009756.1">
    <property type="nucleotide sequence ID" value="NZ_AOHC02000052.1"/>
</dbReference>
<proteinExistence type="inferred from homology"/>
<dbReference type="InterPro" id="IPR006139">
    <property type="entry name" value="D-isomer_2_OHA_DH_cat_dom"/>
</dbReference>
<evidence type="ECO:0000256" key="2">
    <source>
        <dbReference type="ARBA" id="ARBA00023002"/>
    </source>
</evidence>
<dbReference type="PROSITE" id="PS00670">
    <property type="entry name" value="D_2_HYDROXYACID_DH_2"/>
    <property type="match status" value="1"/>
</dbReference>
<dbReference type="SUPFAM" id="SSF51735">
    <property type="entry name" value="NAD(P)-binding Rossmann-fold domains"/>
    <property type="match status" value="1"/>
</dbReference>
<accession>N1WBI8</accession>
<comment type="similarity">
    <text evidence="1 4">Belongs to the D-isomer specific 2-hydroxyacid dehydrogenase family.</text>
</comment>
<dbReference type="PANTHER" id="PTHR42789:SF1">
    <property type="entry name" value="D-ISOMER SPECIFIC 2-HYDROXYACID DEHYDROGENASE FAMILY PROTEIN (AFU_ORTHOLOGUE AFUA_6G10090)"/>
    <property type="match status" value="1"/>
</dbReference>
<evidence type="ECO:0000256" key="4">
    <source>
        <dbReference type="RuleBase" id="RU003719"/>
    </source>
</evidence>
<dbReference type="Pfam" id="PF00389">
    <property type="entry name" value="2-Hacid_dh"/>
    <property type="match status" value="1"/>
</dbReference>
<dbReference type="EMBL" id="AOHC02000052">
    <property type="protein sequence ID" value="EMY76305.1"/>
    <property type="molecule type" value="Genomic_DNA"/>
</dbReference>
<feature type="domain" description="D-isomer specific 2-hydroxyacid dehydrogenase NAD-binding" evidence="6">
    <location>
        <begin position="112"/>
        <end position="290"/>
    </location>
</feature>
<keyword evidence="2 4" id="KW-0560">Oxidoreductase</keyword>
<dbReference type="OrthoDB" id="9805416at2"/>
<evidence type="ECO:0000256" key="1">
    <source>
        <dbReference type="ARBA" id="ARBA00005854"/>
    </source>
</evidence>
<dbReference type="PANTHER" id="PTHR42789">
    <property type="entry name" value="D-ISOMER SPECIFIC 2-HYDROXYACID DEHYDROGENASE FAMILY PROTEIN (AFU_ORTHOLOGUE AFUA_6G10090)"/>
    <property type="match status" value="1"/>
</dbReference>
<keyword evidence="3" id="KW-0520">NAD</keyword>
<feature type="domain" description="D-isomer specific 2-hydroxyacid dehydrogenase catalytic" evidence="5">
    <location>
        <begin position="16"/>
        <end position="321"/>
    </location>
</feature>
<dbReference type="InterPro" id="IPR029753">
    <property type="entry name" value="D-isomer_DH_CS"/>
</dbReference>
<dbReference type="Gene3D" id="3.40.50.720">
    <property type="entry name" value="NAD(P)-binding Rossmann-like Domain"/>
    <property type="match status" value="2"/>
</dbReference>
<evidence type="ECO:0000256" key="3">
    <source>
        <dbReference type="ARBA" id="ARBA00023027"/>
    </source>
</evidence>
<sequence>MKKKIFISTYPFGNHDPEPLDLLNQTGWEITTNPLKRKLKSTEVAEIAKDADGIIAGTEDLTPLIEANPGLKFISRVGIGLDSVPLSLCKERKIRVSYTPDAVTKAVVELTIGLMVSITRYIPNADRELRKGNWSRFTGKRLGESVIGLIGLGRVGMNVLKILSSFRPKKILINDLADKSSEAERILNQLGIPFSFVEKEEIYANSDVVSLHVPLTKYTKNLIDSKELRIFKKDSFLINTARGGIVNETALYEALKNETIGGAAIDVFEEEPYKGNLRELENVLLTQHMGSCSYDCRLLMERGAAEEIIRFFKGESLRNEVPEDEYLNQL</sequence>
<organism evidence="7 8">
    <name type="scientific">Leptospira weilii serovar Ranarum str. ICFT</name>
    <dbReference type="NCBI Taxonomy" id="1218598"/>
    <lineage>
        <taxon>Bacteria</taxon>
        <taxon>Pseudomonadati</taxon>
        <taxon>Spirochaetota</taxon>
        <taxon>Spirochaetia</taxon>
        <taxon>Leptospirales</taxon>
        <taxon>Leptospiraceae</taxon>
        <taxon>Leptospira</taxon>
    </lineage>
</organism>
<keyword evidence="8" id="KW-1185">Reference proteome</keyword>
<evidence type="ECO:0000313" key="7">
    <source>
        <dbReference type="EMBL" id="EMY76305.1"/>
    </source>
</evidence>
<dbReference type="CDD" id="cd12172">
    <property type="entry name" value="PGDH_like_2"/>
    <property type="match status" value="1"/>
</dbReference>
<evidence type="ECO:0000313" key="8">
    <source>
        <dbReference type="Proteomes" id="UP000012313"/>
    </source>
</evidence>
<gene>
    <name evidence="7" type="ORF">LEP1GSC060_1534</name>
</gene>